<comment type="caution">
    <text evidence="1">The sequence shown here is derived from an EMBL/GenBank/DDBJ whole genome shotgun (WGS) entry which is preliminary data.</text>
</comment>
<dbReference type="AlphaFoldDB" id="A0AAD3P2N6"/>
<evidence type="ECO:0000313" key="1">
    <source>
        <dbReference type="EMBL" id="GMG98348.1"/>
    </source>
</evidence>
<keyword evidence="2" id="KW-1185">Reference proteome</keyword>
<dbReference type="EMBL" id="BSYO01000001">
    <property type="protein sequence ID" value="GMG98348.1"/>
    <property type="molecule type" value="Genomic_DNA"/>
</dbReference>
<gene>
    <name evidence="1" type="ORF">Nepgr_000188</name>
</gene>
<protein>
    <submittedName>
        <fullName evidence="1">Uncharacterized protein</fullName>
    </submittedName>
</protein>
<proteinExistence type="predicted"/>
<evidence type="ECO:0000313" key="2">
    <source>
        <dbReference type="Proteomes" id="UP001279734"/>
    </source>
</evidence>
<dbReference type="Proteomes" id="UP001279734">
    <property type="component" value="Unassembled WGS sequence"/>
</dbReference>
<accession>A0AAD3P2N6</accession>
<name>A0AAD3P2N6_NEPGR</name>
<sequence length="93" mass="10312">MIPSHISDWGSPDGKLEWGIQGEELNKLRKSASFGIRSNGSSTGAIKDSQTMKPTQLGFNEQQQKPQHLDPSGSEAIPSWLEQLYMEQEQIVA</sequence>
<reference evidence="1" key="1">
    <citation type="submission" date="2023-05" db="EMBL/GenBank/DDBJ databases">
        <title>Nepenthes gracilis genome sequencing.</title>
        <authorList>
            <person name="Fukushima K."/>
        </authorList>
    </citation>
    <scope>NUCLEOTIDE SEQUENCE</scope>
    <source>
        <strain evidence="1">SING2019-196</strain>
    </source>
</reference>
<organism evidence="1 2">
    <name type="scientific">Nepenthes gracilis</name>
    <name type="common">Slender pitcher plant</name>
    <dbReference type="NCBI Taxonomy" id="150966"/>
    <lineage>
        <taxon>Eukaryota</taxon>
        <taxon>Viridiplantae</taxon>
        <taxon>Streptophyta</taxon>
        <taxon>Embryophyta</taxon>
        <taxon>Tracheophyta</taxon>
        <taxon>Spermatophyta</taxon>
        <taxon>Magnoliopsida</taxon>
        <taxon>eudicotyledons</taxon>
        <taxon>Gunneridae</taxon>
        <taxon>Pentapetalae</taxon>
        <taxon>Caryophyllales</taxon>
        <taxon>Nepenthaceae</taxon>
        <taxon>Nepenthes</taxon>
    </lineage>
</organism>